<dbReference type="GO" id="GO:0008967">
    <property type="term" value="F:phosphoglycolate phosphatase activity"/>
    <property type="evidence" value="ECO:0007669"/>
    <property type="project" value="TreeGrafter"/>
</dbReference>
<evidence type="ECO:0000256" key="7">
    <source>
        <dbReference type="ARBA" id="ARBA00056573"/>
    </source>
</evidence>
<dbReference type="InterPro" id="IPR006323">
    <property type="entry name" value="Phosphonoacetald_hydro"/>
</dbReference>
<dbReference type="Proteomes" id="UP000033774">
    <property type="component" value="Unassembled WGS sequence"/>
</dbReference>
<dbReference type="GO" id="GO:0019700">
    <property type="term" value="P:organic phosphonate catabolic process"/>
    <property type="evidence" value="ECO:0007669"/>
    <property type="project" value="InterPro"/>
</dbReference>
<evidence type="ECO:0000256" key="8">
    <source>
        <dbReference type="ARBA" id="ARBA00066472"/>
    </source>
</evidence>
<dbReference type="RefSeq" id="WP_045775096.1">
    <property type="nucleotide sequence ID" value="NZ_LAJY01000127.1"/>
</dbReference>
<dbReference type="SFLD" id="SFLDS00003">
    <property type="entry name" value="Haloacid_Dehalogenase"/>
    <property type="match status" value="1"/>
</dbReference>
<dbReference type="SFLD" id="SFLDG01135">
    <property type="entry name" value="C1.5.6:_HAD__Beta-PGM__Phospha"/>
    <property type="match status" value="1"/>
</dbReference>
<dbReference type="InterPro" id="IPR050155">
    <property type="entry name" value="HAD-like_hydrolase_sf"/>
</dbReference>
<evidence type="ECO:0000256" key="1">
    <source>
        <dbReference type="ARBA" id="ARBA00011738"/>
    </source>
</evidence>
<feature type="binding site" evidence="9">
    <location>
        <position position="12"/>
    </location>
    <ligand>
        <name>Mg(2+)</name>
        <dbReference type="ChEBI" id="CHEBI:18420"/>
    </ligand>
</feature>
<dbReference type="EMBL" id="LAJY01000127">
    <property type="protein sequence ID" value="KJV10241.1"/>
    <property type="molecule type" value="Genomic_DNA"/>
</dbReference>
<dbReference type="NCBIfam" id="TIGR01509">
    <property type="entry name" value="HAD-SF-IA-v3"/>
    <property type="match status" value="1"/>
</dbReference>
<dbReference type="PANTHER" id="PTHR43434:SF19">
    <property type="entry name" value="PHOSPHONOACETALDEHYDE HYDROLASE"/>
    <property type="match status" value="1"/>
</dbReference>
<dbReference type="GO" id="GO:0050194">
    <property type="term" value="F:phosphonoacetaldehyde hydrolase activity"/>
    <property type="evidence" value="ECO:0007669"/>
    <property type="project" value="UniProtKB-UniRule"/>
</dbReference>
<keyword evidence="2 9" id="KW-0479">Metal-binding</keyword>
<dbReference type="HAMAP" id="MF_01375">
    <property type="entry name" value="PhnX"/>
    <property type="match status" value="1"/>
</dbReference>
<dbReference type="Pfam" id="PF00702">
    <property type="entry name" value="Hydrolase"/>
    <property type="match status" value="1"/>
</dbReference>
<dbReference type="NCBIfam" id="TIGR01422">
    <property type="entry name" value="phosphonatase"/>
    <property type="match status" value="1"/>
</dbReference>
<evidence type="ECO:0000256" key="9">
    <source>
        <dbReference type="HAMAP-Rule" id="MF_01375"/>
    </source>
</evidence>
<organism evidence="10 11">
    <name type="scientific">Elstera litoralis</name>
    <dbReference type="NCBI Taxonomy" id="552518"/>
    <lineage>
        <taxon>Bacteria</taxon>
        <taxon>Pseudomonadati</taxon>
        <taxon>Pseudomonadota</taxon>
        <taxon>Alphaproteobacteria</taxon>
        <taxon>Rhodospirillales</taxon>
        <taxon>Rhodospirillaceae</taxon>
        <taxon>Elstera</taxon>
    </lineage>
</organism>
<dbReference type="InterPro" id="IPR023198">
    <property type="entry name" value="PGP-like_dom2"/>
</dbReference>
<dbReference type="InterPro" id="IPR036412">
    <property type="entry name" value="HAD-like_sf"/>
</dbReference>
<name>A0A0F3IU55_9PROT</name>
<protein>
    <recommendedName>
        <fullName evidence="8 9">Phosphonoacetaldehyde hydrolase</fullName>
        <shortName evidence="9">Phosphonatase</shortName>
        <ecNumber evidence="8 9">3.11.1.1</ecNumber>
    </recommendedName>
    <alternativeName>
        <fullName evidence="9">Phosphonoacetaldehyde phosphonohydrolase</fullName>
    </alternativeName>
</protein>
<reference evidence="10 11" key="1">
    <citation type="submission" date="2015-03" db="EMBL/GenBank/DDBJ databases">
        <title>Draft genome sequence of Elstera litoralis.</title>
        <authorList>
            <person name="Rahalkar M.C."/>
            <person name="Dhakephalkar P.K."/>
            <person name="Pore S.D."/>
            <person name="Arora P."/>
            <person name="Kapse N.G."/>
            <person name="Pandit P.S."/>
        </authorList>
    </citation>
    <scope>NUCLEOTIDE SEQUENCE [LARGE SCALE GENOMIC DNA]</scope>
    <source>
        <strain evidence="10 11">Dia-1</strain>
    </source>
</reference>
<dbReference type="GO" id="GO:0000287">
    <property type="term" value="F:magnesium ion binding"/>
    <property type="evidence" value="ECO:0007669"/>
    <property type="project" value="UniProtKB-UniRule"/>
</dbReference>
<dbReference type="Gene3D" id="3.40.50.1000">
    <property type="entry name" value="HAD superfamily/HAD-like"/>
    <property type="match status" value="1"/>
</dbReference>
<dbReference type="EC" id="3.11.1.1" evidence="8 9"/>
<proteinExistence type="inferred from homology"/>
<dbReference type="SFLD" id="SFLDG01129">
    <property type="entry name" value="C1.5:_HAD__Beta-PGM__Phosphata"/>
    <property type="match status" value="1"/>
</dbReference>
<feature type="binding site" evidence="9">
    <location>
        <position position="10"/>
    </location>
    <ligand>
        <name>Mg(2+)</name>
        <dbReference type="ChEBI" id="CHEBI:18420"/>
    </ligand>
</feature>
<dbReference type="InterPro" id="IPR006439">
    <property type="entry name" value="HAD-SF_hydro_IA"/>
</dbReference>
<keyword evidence="11" id="KW-1185">Reference proteome</keyword>
<evidence type="ECO:0000313" key="10">
    <source>
        <dbReference type="EMBL" id="KJV10241.1"/>
    </source>
</evidence>
<dbReference type="Gene3D" id="1.10.150.240">
    <property type="entry name" value="Putative phosphatase, domain 2"/>
    <property type="match status" value="1"/>
</dbReference>
<comment type="function">
    <text evidence="7 9">Involved in phosphonate degradation.</text>
</comment>
<dbReference type="AlphaFoldDB" id="A0A0F3IU55"/>
<accession>A0A0F3IU55</accession>
<dbReference type="FunFam" id="1.10.150.240:FF:000006">
    <property type="entry name" value="Phosphonoacetaldehyde hydrolase"/>
    <property type="match status" value="1"/>
</dbReference>
<dbReference type="GO" id="GO:0005829">
    <property type="term" value="C:cytosol"/>
    <property type="evidence" value="ECO:0007669"/>
    <property type="project" value="TreeGrafter"/>
</dbReference>
<feature type="active site" description="Nucleophile" evidence="9">
    <location>
        <position position="10"/>
    </location>
</feature>
<gene>
    <name evidence="9" type="primary">phnX</name>
    <name evidence="10" type="ORF">VZ95_06260</name>
</gene>
<evidence type="ECO:0000256" key="3">
    <source>
        <dbReference type="ARBA" id="ARBA00022801"/>
    </source>
</evidence>
<evidence type="ECO:0000256" key="2">
    <source>
        <dbReference type="ARBA" id="ARBA00022723"/>
    </source>
</evidence>
<comment type="caution">
    <text evidence="10">The sequence shown here is derived from an EMBL/GenBank/DDBJ whole genome shotgun (WGS) entry which is preliminary data.</text>
</comment>
<dbReference type="GO" id="GO:0006281">
    <property type="term" value="P:DNA repair"/>
    <property type="evidence" value="ECO:0007669"/>
    <property type="project" value="TreeGrafter"/>
</dbReference>
<feature type="binding site" evidence="9">
    <location>
        <position position="184"/>
    </location>
    <ligand>
        <name>Mg(2+)</name>
        <dbReference type="ChEBI" id="CHEBI:18420"/>
    </ligand>
</feature>
<comment type="cofactor">
    <cofactor evidence="9">
        <name>Mg(2+)</name>
        <dbReference type="ChEBI" id="CHEBI:18420"/>
    </cofactor>
    <text evidence="9">Binds 1 Mg(2+) ion per subunit.</text>
</comment>
<dbReference type="SUPFAM" id="SSF56784">
    <property type="entry name" value="HAD-like"/>
    <property type="match status" value="1"/>
</dbReference>
<feature type="active site" description="Schiff-base intermediate with substrate" evidence="9">
    <location>
        <position position="51"/>
    </location>
</feature>
<comment type="catalytic activity">
    <reaction evidence="6 9">
        <text>phosphonoacetaldehyde + H2O = acetaldehyde + phosphate + H(+)</text>
        <dbReference type="Rhea" id="RHEA:18905"/>
        <dbReference type="ChEBI" id="CHEBI:15343"/>
        <dbReference type="ChEBI" id="CHEBI:15377"/>
        <dbReference type="ChEBI" id="CHEBI:15378"/>
        <dbReference type="ChEBI" id="CHEBI:43474"/>
        <dbReference type="ChEBI" id="CHEBI:58383"/>
        <dbReference type="EC" id="3.11.1.1"/>
    </reaction>
</comment>
<dbReference type="PATRIC" id="fig|552518.3.peg.329"/>
<evidence type="ECO:0000256" key="4">
    <source>
        <dbReference type="ARBA" id="ARBA00022842"/>
    </source>
</evidence>
<sequence length="269" mass="28228">MSRIEAVIFDWAGTMIDFGSHAPMGVFVELFRRNGLEVSVAEARVPMGLPKRAHIAAMLTQPRIAAAWQSAFGTAASEADIDRLYAEFGPMNVAVAAQFADLVPGALAIVERLKADGVKIGSTTGYTRAIIEQVLPVAALQGYAPEVVVCADDLPEGRPGPMMMHQCFKILGLADPARVVKVDDTEPGIAEGLAAGTWTVGVAVSGNAVGLTVAAWNALSPTAQVELRRAASQKLFDAGAHFVVDTVTDLLPVLDTIRGRLAAGQLPTA</sequence>
<comment type="similarity">
    <text evidence="9">Belongs to the HAD-like hydrolase superfamily. PhnX family.</text>
</comment>
<evidence type="ECO:0000256" key="5">
    <source>
        <dbReference type="ARBA" id="ARBA00023270"/>
    </source>
</evidence>
<dbReference type="PANTHER" id="PTHR43434">
    <property type="entry name" value="PHOSPHOGLYCOLATE PHOSPHATASE"/>
    <property type="match status" value="1"/>
</dbReference>
<evidence type="ECO:0000256" key="6">
    <source>
        <dbReference type="ARBA" id="ARBA00052005"/>
    </source>
</evidence>
<keyword evidence="3 9" id="KW-0378">Hydrolase</keyword>
<dbReference type="OrthoDB" id="5504491at2"/>
<keyword evidence="5 9" id="KW-0704">Schiff base</keyword>
<dbReference type="InterPro" id="IPR023214">
    <property type="entry name" value="HAD_sf"/>
</dbReference>
<comment type="subunit">
    <text evidence="1 9">Homodimer.</text>
</comment>
<evidence type="ECO:0000313" key="11">
    <source>
        <dbReference type="Proteomes" id="UP000033774"/>
    </source>
</evidence>
<keyword evidence="4 9" id="KW-0460">Magnesium</keyword>